<dbReference type="Gene3D" id="2.10.50.30">
    <property type="entry name" value="GPCR, family 3, nine cysteines domain"/>
    <property type="match status" value="1"/>
</dbReference>
<feature type="transmembrane region" description="Helical" evidence="12">
    <location>
        <begin position="683"/>
        <end position="701"/>
    </location>
</feature>
<gene>
    <name evidence="16" type="primary">LOC129339702</name>
</gene>
<feature type="transmembrane region" description="Helical" evidence="12">
    <location>
        <begin position="568"/>
        <end position="587"/>
    </location>
</feature>
<dbReference type="RefSeq" id="XP_054850256.1">
    <property type="nucleotide sequence ID" value="XM_054994281.1"/>
</dbReference>
<feature type="transmembrane region" description="Helical" evidence="12">
    <location>
        <begin position="608"/>
        <end position="626"/>
    </location>
</feature>
<dbReference type="GeneID" id="129339702"/>
<keyword evidence="3" id="KW-1003">Cell membrane</keyword>
<dbReference type="Gene3D" id="3.40.50.2300">
    <property type="match status" value="2"/>
</dbReference>
<sequence length="833" mass="94506">MVTLRVVMFQLLPQVVCSTSFQCSVNEPLHISHKYYQSGDLIIAGIISQIYMLFNPMDFKRNPALELIEERLRFSARWTYVASMELLSTWGQFIPNYRCGIQSNPVAVIGGPNSNVCLNMATILSIYKIPQFMYGSAPVINQETQGVFFHRMLPGGSYQSMAILRLLLHFGWMWIGVISQDEDNAENYIDNMFFTLSQNGICFGFIATFPRSSFSNDISEMWTGGLEMFKVAMKSSVNVLVIHGEIQTMMILRLLLKVSKYDDKLVNTKIWVMTAQMDFTSFAFQGSWDIHFIHGALSLAIHSKDPLGFQKFLQLRNPVSTKEDAFIQGFWEQAFNCFFDEPTRDEFGKICTGQEKLETLSGSIFEKSMTGHSYSIYNAIYTVAHALQAMQSSKFQNGATEHRGRPTFLNQELWQLHHFLRNITFNNGAAEEVSFDQNGDITAGFDIINWITFPNQSFLRVKIGRIDPKVPPDKMFTIYEDAIAWPSWFNQTQPLSLCNANWHSGYRRTRKEGKPFCCYDCLPCPPGKISHQEDMNECIQCPEGQYTNEDQNSCLPKHVSFLSYEEPLGASLAICALSLSFVTVWVLGTFIKHKDTPIVKANNENLTFILLLSLLFSFLCVFLFIGQPHKVTCLLRQIAFGIIFSVAVSSVLAKTIIVVLAFMATKPGSRMRKWVGKRLASSIMIACVLIQATICIVWLATSPPFPDFDMHLLTKEIILECNEGSLTMLYCILSFLGFLAMLSFLVAFLARRLPGSFNEAKFITFSMLVFCSVWASFIPTYFSTRGKYLVAVEIFSILASSAGILCCIFSPKCYIIVLRPDLNKREQLIKRKK</sequence>
<evidence type="ECO:0000256" key="9">
    <source>
        <dbReference type="ARBA" id="ARBA00023170"/>
    </source>
</evidence>
<dbReference type="PANTHER" id="PTHR24061">
    <property type="entry name" value="CALCIUM-SENSING RECEPTOR-RELATED"/>
    <property type="match status" value="1"/>
</dbReference>
<dbReference type="InterPro" id="IPR001828">
    <property type="entry name" value="ANF_lig-bd_rcpt"/>
</dbReference>
<dbReference type="FunFam" id="3.40.50.2300:FF:000024">
    <property type="entry name" value="Vomeronasal 2, receptor 73"/>
    <property type="match status" value="1"/>
</dbReference>
<proteinExistence type="inferred from homology"/>
<dbReference type="InterPro" id="IPR000337">
    <property type="entry name" value="GPCR_3"/>
</dbReference>
<reference evidence="16" key="1">
    <citation type="submission" date="2025-08" db="UniProtKB">
        <authorList>
            <consortium name="RefSeq"/>
        </authorList>
    </citation>
    <scope>IDENTIFICATION</scope>
    <source>
        <tissue evidence="16">Blood</tissue>
    </source>
</reference>
<dbReference type="KEGG" id="emc:129339702"/>
<keyword evidence="9" id="KW-0675">Receptor</keyword>
<dbReference type="Pfam" id="PF00003">
    <property type="entry name" value="7tm_3"/>
    <property type="match status" value="1"/>
</dbReference>
<evidence type="ECO:0000256" key="3">
    <source>
        <dbReference type="ARBA" id="ARBA00022475"/>
    </source>
</evidence>
<evidence type="ECO:0000313" key="16">
    <source>
        <dbReference type="RefSeq" id="XP_054850256.1"/>
    </source>
</evidence>
<evidence type="ECO:0000256" key="5">
    <source>
        <dbReference type="ARBA" id="ARBA00022729"/>
    </source>
</evidence>
<feature type="chain" id="PRO_5041687575" evidence="13">
    <location>
        <begin position="19"/>
        <end position="833"/>
    </location>
</feature>
<evidence type="ECO:0000256" key="4">
    <source>
        <dbReference type="ARBA" id="ARBA00022692"/>
    </source>
</evidence>
<keyword evidence="7" id="KW-0297">G-protein coupled receptor</keyword>
<organism evidence="15 16">
    <name type="scientific">Eublepharis macularius</name>
    <name type="common">Leopard gecko</name>
    <name type="synonym">Cyrtodactylus macularius</name>
    <dbReference type="NCBI Taxonomy" id="481883"/>
    <lineage>
        <taxon>Eukaryota</taxon>
        <taxon>Metazoa</taxon>
        <taxon>Chordata</taxon>
        <taxon>Craniata</taxon>
        <taxon>Vertebrata</taxon>
        <taxon>Euteleostomi</taxon>
        <taxon>Lepidosauria</taxon>
        <taxon>Squamata</taxon>
        <taxon>Bifurcata</taxon>
        <taxon>Gekkota</taxon>
        <taxon>Eublepharidae</taxon>
        <taxon>Eublepharinae</taxon>
        <taxon>Eublepharis</taxon>
    </lineage>
</organism>
<evidence type="ECO:0000256" key="11">
    <source>
        <dbReference type="ARBA" id="ARBA00023224"/>
    </source>
</evidence>
<comment type="subcellular location">
    <subcellularLocation>
        <location evidence="1">Cell membrane</location>
        <topology evidence="1">Multi-pass membrane protein</topology>
    </subcellularLocation>
</comment>
<keyword evidence="11" id="KW-0807">Transducer</keyword>
<evidence type="ECO:0000256" key="2">
    <source>
        <dbReference type="ARBA" id="ARBA00007242"/>
    </source>
</evidence>
<evidence type="ECO:0000259" key="14">
    <source>
        <dbReference type="PROSITE" id="PS50259"/>
    </source>
</evidence>
<dbReference type="GO" id="GO:0005886">
    <property type="term" value="C:plasma membrane"/>
    <property type="evidence" value="ECO:0007669"/>
    <property type="project" value="UniProtKB-SubCell"/>
</dbReference>
<dbReference type="InterPro" id="IPR000068">
    <property type="entry name" value="GPCR_3_Ca_sens_rcpt-rel"/>
</dbReference>
<accession>A0AA97K816</accession>
<dbReference type="InterPro" id="IPR017979">
    <property type="entry name" value="GPCR_3_CS"/>
</dbReference>
<dbReference type="PANTHER" id="PTHR24061:SF599">
    <property type="entry name" value="G-PROTEIN COUPLED RECEPTORS FAMILY 3 PROFILE DOMAIN-CONTAINING PROTEIN"/>
    <property type="match status" value="1"/>
</dbReference>
<dbReference type="InterPro" id="IPR017978">
    <property type="entry name" value="GPCR_3_C"/>
</dbReference>
<evidence type="ECO:0000256" key="7">
    <source>
        <dbReference type="ARBA" id="ARBA00023040"/>
    </source>
</evidence>
<keyword evidence="10" id="KW-0325">Glycoprotein</keyword>
<feature type="transmembrane region" description="Helical" evidence="12">
    <location>
        <begin position="727"/>
        <end position="750"/>
    </location>
</feature>
<dbReference type="AlphaFoldDB" id="A0AA97K816"/>
<dbReference type="Pfam" id="PF07562">
    <property type="entry name" value="NCD3G"/>
    <property type="match status" value="1"/>
</dbReference>
<dbReference type="PRINTS" id="PR01535">
    <property type="entry name" value="VOMERONASL2R"/>
</dbReference>
<dbReference type="InterPro" id="IPR028082">
    <property type="entry name" value="Peripla_BP_I"/>
</dbReference>
<dbReference type="GO" id="GO:0004930">
    <property type="term" value="F:G protein-coupled receptor activity"/>
    <property type="evidence" value="ECO:0007669"/>
    <property type="project" value="UniProtKB-KW"/>
</dbReference>
<dbReference type="CDD" id="cd15283">
    <property type="entry name" value="7tmC_V2R_pheromone"/>
    <property type="match status" value="1"/>
</dbReference>
<dbReference type="PROSITE" id="PS50259">
    <property type="entry name" value="G_PROTEIN_RECEP_F3_4"/>
    <property type="match status" value="1"/>
</dbReference>
<comment type="similarity">
    <text evidence="2">Belongs to the G-protein coupled receptor 3 family.</text>
</comment>
<evidence type="ECO:0000256" key="8">
    <source>
        <dbReference type="ARBA" id="ARBA00023136"/>
    </source>
</evidence>
<dbReference type="InterPro" id="IPR011500">
    <property type="entry name" value="GPCR_3_9-Cys_dom"/>
</dbReference>
<keyword evidence="4 12" id="KW-0812">Transmembrane</keyword>
<dbReference type="PROSITE" id="PS00981">
    <property type="entry name" value="G_PROTEIN_RECEP_F3_3"/>
    <property type="match status" value="1"/>
</dbReference>
<keyword evidence="8 12" id="KW-0472">Membrane</keyword>
<keyword evidence="15" id="KW-1185">Reference proteome</keyword>
<dbReference type="FunFam" id="2.10.50.30:FF:000002">
    <property type="entry name" value="Vomeronasal 2 receptor, h1"/>
    <property type="match status" value="1"/>
</dbReference>
<evidence type="ECO:0000313" key="15">
    <source>
        <dbReference type="Proteomes" id="UP001190640"/>
    </source>
</evidence>
<evidence type="ECO:0000256" key="6">
    <source>
        <dbReference type="ARBA" id="ARBA00022989"/>
    </source>
</evidence>
<feature type="transmembrane region" description="Helical" evidence="12">
    <location>
        <begin position="638"/>
        <end position="662"/>
    </location>
</feature>
<dbReference type="Proteomes" id="UP001190640">
    <property type="component" value="Chromosome 12"/>
</dbReference>
<feature type="transmembrane region" description="Helical" evidence="12">
    <location>
        <begin position="762"/>
        <end position="782"/>
    </location>
</feature>
<feature type="transmembrane region" description="Helical" evidence="12">
    <location>
        <begin position="788"/>
        <end position="809"/>
    </location>
</feature>
<dbReference type="PRINTS" id="PR00248">
    <property type="entry name" value="GPCRMGR"/>
</dbReference>
<name>A0AA97K816_EUBMA</name>
<dbReference type="InterPro" id="IPR004073">
    <property type="entry name" value="GPCR_3_vmron_rcpt_2"/>
</dbReference>
<protein>
    <submittedName>
        <fullName evidence="16">Vomeronasal type-2 receptor 26-like</fullName>
    </submittedName>
</protein>
<evidence type="ECO:0000256" key="13">
    <source>
        <dbReference type="SAM" id="SignalP"/>
    </source>
</evidence>
<feature type="domain" description="G-protein coupled receptors family 3 profile" evidence="14">
    <location>
        <begin position="568"/>
        <end position="832"/>
    </location>
</feature>
<evidence type="ECO:0000256" key="10">
    <source>
        <dbReference type="ARBA" id="ARBA00023180"/>
    </source>
</evidence>
<feature type="signal peptide" evidence="13">
    <location>
        <begin position="1"/>
        <end position="18"/>
    </location>
</feature>
<dbReference type="InterPro" id="IPR038550">
    <property type="entry name" value="GPCR_3_9-Cys_sf"/>
</dbReference>
<keyword evidence="5 13" id="KW-0732">Signal</keyword>
<evidence type="ECO:0000256" key="1">
    <source>
        <dbReference type="ARBA" id="ARBA00004651"/>
    </source>
</evidence>
<dbReference type="Pfam" id="PF01094">
    <property type="entry name" value="ANF_receptor"/>
    <property type="match status" value="1"/>
</dbReference>
<dbReference type="SUPFAM" id="SSF53822">
    <property type="entry name" value="Periplasmic binding protein-like I"/>
    <property type="match status" value="1"/>
</dbReference>
<keyword evidence="6 12" id="KW-1133">Transmembrane helix</keyword>
<evidence type="ECO:0000256" key="12">
    <source>
        <dbReference type="SAM" id="Phobius"/>
    </source>
</evidence>